<dbReference type="RefSeq" id="WP_091716534.1">
    <property type="nucleotide sequence ID" value="NZ_LT629779.1"/>
</dbReference>
<dbReference type="Proteomes" id="UP000198751">
    <property type="component" value="Chromosome I"/>
</dbReference>
<dbReference type="SUPFAM" id="SSF56349">
    <property type="entry name" value="DNA breaking-rejoining enzymes"/>
    <property type="match status" value="1"/>
</dbReference>
<evidence type="ECO:0000313" key="3">
    <source>
        <dbReference type="Proteomes" id="UP000198751"/>
    </source>
</evidence>
<keyword evidence="1" id="KW-0233">DNA recombination</keyword>
<proteinExistence type="predicted"/>
<dbReference type="GO" id="GO:0015074">
    <property type="term" value="P:DNA integration"/>
    <property type="evidence" value="ECO:0007669"/>
    <property type="project" value="InterPro"/>
</dbReference>
<dbReference type="InterPro" id="IPR011010">
    <property type="entry name" value="DNA_brk_join_enz"/>
</dbReference>
<sequence length="310" mass="34510">MAKTKPEQGVLLIEAVDLVLKHWKDTNALTEASHAKFDDLLHRYAKFAQAHNVPVFADQTEALAAKWIKAKGTSRHGVVSEPATATQNTRRSALRKFYRDAEELRIHGSGLVVRTRVGPRSPGLARPLTEEEARNVWLYAKDAGPRTRRPVMFALLLSGVHSSEAGIITTSDVDIANQRVWAHGDTTRMEARWVKIPDIYFSAIVERVEYLRAWMPPHRTFETFQLTQGTSQQPMGHAQNRAASACVEVFRRAGLGDDPRITPSSVSLYAGSRMLIDGERIEVIAHALGYRSIDSCVAALGYNWRTGEIG</sequence>
<protein>
    <submittedName>
        <fullName evidence="2">Integrase/recombinase XerC</fullName>
    </submittedName>
</protein>
<gene>
    <name evidence="2" type="ORF">SAMN04489743_0023</name>
</gene>
<name>A0A1H1S323_9MICC</name>
<dbReference type="EMBL" id="LT629779">
    <property type="protein sequence ID" value="SDS41609.1"/>
    <property type="molecule type" value="Genomic_DNA"/>
</dbReference>
<keyword evidence="3" id="KW-1185">Reference proteome</keyword>
<accession>A0A1H1S323</accession>
<dbReference type="GO" id="GO:0003677">
    <property type="term" value="F:DNA binding"/>
    <property type="evidence" value="ECO:0007669"/>
    <property type="project" value="InterPro"/>
</dbReference>
<evidence type="ECO:0000256" key="1">
    <source>
        <dbReference type="ARBA" id="ARBA00023172"/>
    </source>
</evidence>
<dbReference type="InterPro" id="IPR013762">
    <property type="entry name" value="Integrase-like_cat_sf"/>
</dbReference>
<organism evidence="2 3">
    <name type="scientific">Pseudarthrobacter equi</name>
    <dbReference type="NCBI Taxonomy" id="728066"/>
    <lineage>
        <taxon>Bacteria</taxon>
        <taxon>Bacillati</taxon>
        <taxon>Actinomycetota</taxon>
        <taxon>Actinomycetes</taxon>
        <taxon>Micrococcales</taxon>
        <taxon>Micrococcaceae</taxon>
        <taxon>Pseudarthrobacter</taxon>
    </lineage>
</organism>
<dbReference type="Gene3D" id="1.10.443.10">
    <property type="entry name" value="Intergrase catalytic core"/>
    <property type="match status" value="1"/>
</dbReference>
<evidence type="ECO:0000313" key="2">
    <source>
        <dbReference type="EMBL" id="SDS41609.1"/>
    </source>
</evidence>
<dbReference type="AlphaFoldDB" id="A0A1H1S323"/>
<dbReference type="GO" id="GO:0006310">
    <property type="term" value="P:DNA recombination"/>
    <property type="evidence" value="ECO:0007669"/>
    <property type="project" value="UniProtKB-KW"/>
</dbReference>
<reference evidence="3" key="1">
    <citation type="submission" date="2016-10" db="EMBL/GenBank/DDBJ databases">
        <authorList>
            <person name="Varghese N."/>
            <person name="Submissions S."/>
        </authorList>
    </citation>
    <scope>NUCLEOTIDE SEQUENCE [LARGE SCALE GENOMIC DNA]</scope>
    <source>
        <strain evidence="3">IMMIB L-1606</strain>
    </source>
</reference>